<organism evidence="5 6">
    <name type="scientific">Pelagibaculum spongiae</name>
    <dbReference type="NCBI Taxonomy" id="2080658"/>
    <lineage>
        <taxon>Bacteria</taxon>
        <taxon>Pseudomonadati</taxon>
        <taxon>Pseudomonadota</taxon>
        <taxon>Gammaproteobacteria</taxon>
        <taxon>Oceanospirillales</taxon>
        <taxon>Pelagibaculum</taxon>
    </lineage>
</organism>
<evidence type="ECO:0000256" key="3">
    <source>
        <dbReference type="ARBA" id="ARBA00022801"/>
    </source>
</evidence>
<dbReference type="GO" id="GO:0006508">
    <property type="term" value="P:proteolysis"/>
    <property type="evidence" value="ECO:0007669"/>
    <property type="project" value="UniProtKB-KW"/>
</dbReference>
<dbReference type="AlphaFoldDB" id="A0A2V1GQ97"/>
<dbReference type="Gene3D" id="3.40.630.40">
    <property type="entry name" value="Zn-dependent exopeptidases"/>
    <property type="match status" value="1"/>
</dbReference>
<dbReference type="GO" id="GO:0008237">
    <property type="term" value="F:metallopeptidase activity"/>
    <property type="evidence" value="ECO:0007669"/>
    <property type="project" value="UniProtKB-KW"/>
</dbReference>
<comment type="caution">
    <text evidence="5">The sequence shown here is derived from an EMBL/GenBank/DDBJ whole genome shotgun (WGS) entry which is preliminary data.</text>
</comment>
<accession>A0A2V1GQ97</accession>
<keyword evidence="3" id="KW-0378">Hydrolase</keyword>
<dbReference type="PANTHER" id="PTHR31817">
    <property type="match status" value="1"/>
</dbReference>
<protein>
    <submittedName>
        <fullName evidence="5">Flavohemoglobin expression-modulating QEGLA motif protein</fullName>
    </submittedName>
</protein>
<keyword evidence="4" id="KW-0482">Metalloprotease</keyword>
<sequence>MQTQTNPLSEQEILSLIRRRRPFTAVHPQGGFMIKIDQYQPYLCTAIHQGESMPQAMEQLCLLDKSQRYYEEDPYTADMIRSMPMMLVGLDSRYAYDLNRPPSRCIYQSAWGKKVWKKAIPARLKDAMQQRHGAFYRVLETLIQTIETQFGAALVFDIHSYNHQRVERKTPLFNIGTANIDKEKFIPVVNYFSSKLAKVELRDIDNLTACDDVFTGQGYLAQRLQQNFSKTLVLPTEIKKVFMDEITGESYPLVIEQLSHQLRDSITATAAFFAKKYSRKSINKKSDMLHNQLDPLVLDIDKRLHLLARGADTLSYVNPVNLHKEKRKFLERKGQVAPEFRYRQLEIDPYLFREALYRLPINQIDDSSIQQLYRQVIDMLATRIDMLTSVGQENFLYNSLRYYGEPNRTDMANARFLLHASNFAEEAPYDISPQQAVVFFEQKIAQWGIPCKVELSGKILARAMAASSKNTLLVNRHAQFNLAGLNALTEHEVGIHLATTLNAKAQPLKVFSLGLPGNTHLQEGFAVLSEHLSGNMPLSRLKTLAYRVIAVHEMVQKNDFCHTWHELVDHYQLAPEAAFDICARVHRGGGFTKDFLYLRGLKDALSVWQKPRWRDLLVGKTGLSSQPMIQELLDRKIILPPQWISPALSQPKANDDVMNYLINSIQ</sequence>
<dbReference type="GO" id="GO:0080164">
    <property type="term" value="P:regulation of nitric oxide metabolic process"/>
    <property type="evidence" value="ECO:0007669"/>
    <property type="project" value="TreeGrafter"/>
</dbReference>
<name>A0A2V1GQ97_9GAMM</name>
<gene>
    <name evidence="5" type="ORF">DC094_17295</name>
</gene>
<dbReference type="InterPro" id="IPR012548">
    <property type="entry name" value="MATCAP"/>
</dbReference>
<dbReference type="RefSeq" id="WP_116688383.1">
    <property type="nucleotide sequence ID" value="NZ_CAWNYD010000009.1"/>
</dbReference>
<dbReference type="Proteomes" id="UP000244906">
    <property type="component" value="Unassembled WGS sequence"/>
</dbReference>
<dbReference type="Pfam" id="PF05013">
    <property type="entry name" value="FGase"/>
    <property type="match status" value="1"/>
</dbReference>
<evidence type="ECO:0000256" key="2">
    <source>
        <dbReference type="ARBA" id="ARBA00022670"/>
    </source>
</evidence>
<dbReference type="Pfam" id="PF08014">
    <property type="entry name" value="MATCAP"/>
    <property type="match status" value="1"/>
</dbReference>
<dbReference type="InterPro" id="IPR007709">
    <property type="entry name" value="N-FG_amidohydro"/>
</dbReference>
<proteinExistence type="predicted"/>
<dbReference type="PANTHER" id="PTHR31817:SF0">
    <property type="entry name" value="CHROMOSOME UNDETERMINED SCAFFOLD_67, WHOLE GENOME SHOTGUN SEQUENCE"/>
    <property type="match status" value="1"/>
</dbReference>
<comment type="cofactor">
    <cofactor evidence="1">
        <name>Zn(2+)</name>
        <dbReference type="ChEBI" id="CHEBI:29105"/>
    </cofactor>
</comment>
<evidence type="ECO:0000256" key="1">
    <source>
        <dbReference type="ARBA" id="ARBA00001947"/>
    </source>
</evidence>
<dbReference type="NCBIfam" id="TIGR02421">
    <property type="entry name" value="QEGLA"/>
    <property type="match status" value="1"/>
</dbReference>
<evidence type="ECO:0000313" key="6">
    <source>
        <dbReference type="Proteomes" id="UP000244906"/>
    </source>
</evidence>
<dbReference type="InterPro" id="IPR012656">
    <property type="entry name" value="CHP02421_QEGLA"/>
</dbReference>
<evidence type="ECO:0000313" key="5">
    <source>
        <dbReference type="EMBL" id="PVZ65642.1"/>
    </source>
</evidence>
<dbReference type="EMBL" id="QDDL01000009">
    <property type="protein sequence ID" value="PVZ65642.1"/>
    <property type="molecule type" value="Genomic_DNA"/>
</dbReference>
<keyword evidence="2" id="KW-0645">Protease</keyword>
<evidence type="ECO:0000256" key="4">
    <source>
        <dbReference type="ARBA" id="ARBA00023049"/>
    </source>
</evidence>
<dbReference type="OrthoDB" id="9785840at2"/>
<dbReference type="SUPFAM" id="SSF53187">
    <property type="entry name" value="Zn-dependent exopeptidases"/>
    <property type="match status" value="1"/>
</dbReference>
<dbReference type="SMART" id="SM01154">
    <property type="entry name" value="DUF1704"/>
    <property type="match status" value="1"/>
</dbReference>
<reference evidence="5 6" key="1">
    <citation type="submission" date="2018-04" db="EMBL/GenBank/DDBJ databases">
        <title>Thalassorhabdus spongiae gen. nov., sp. nov., isolated from a marine sponge in South-West Iceland.</title>
        <authorList>
            <person name="Knobloch S."/>
            <person name="Daussin A."/>
            <person name="Johannsson R."/>
            <person name="Marteinsson V.T."/>
        </authorList>
    </citation>
    <scope>NUCLEOTIDE SEQUENCE [LARGE SCALE GENOMIC DNA]</scope>
    <source>
        <strain evidence="5 6">Hp12</strain>
    </source>
</reference>
<keyword evidence="6" id="KW-1185">Reference proteome</keyword>